<dbReference type="PROSITE" id="PS50113">
    <property type="entry name" value="PAC"/>
    <property type="match status" value="1"/>
</dbReference>
<feature type="domain" description="Histidine kinase" evidence="8">
    <location>
        <begin position="296"/>
        <end position="515"/>
    </location>
</feature>
<dbReference type="Gene3D" id="3.30.565.10">
    <property type="entry name" value="Histidine kinase-like ATPase, C-terminal domain"/>
    <property type="match status" value="1"/>
</dbReference>
<comment type="caution">
    <text evidence="11">The sequence shown here is derived from an EMBL/GenBank/DDBJ whole genome shotgun (WGS) entry which is preliminary data.</text>
</comment>
<reference evidence="12" key="1">
    <citation type="journal article" date="2019" name="Int. J. Syst. Evol. Microbiol.">
        <title>The Global Catalogue of Microorganisms (GCM) 10K type strain sequencing project: providing services to taxonomists for standard genome sequencing and annotation.</title>
        <authorList>
            <consortium name="The Broad Institute Genomics Platform"/>
            <consortium name="The Broad Institute Genome Sequencing Center for Infectious Disease"/>
            <person name="Wu L."/>
            <person name="Ma J."/>
        </authorList>
    </citation>
    <scope>NUCLEOTIDE SEQUENCE [LARGE SCALE GENOMIC DNA]</scope>
    <source>
        <strain evidence="12">KCTC 52449</strain>
    </source>
</reference>
<dbReference type="PANTHER" id="PTHR43047:SF72">
    <property type="entry name" value="OSMOSENSING HISTIDINE PROTEIN KINASE SLN1"/>
    <property type="match status" value="1"/>
</dbReference>
<evidence type="ECO:0000256" key="2">
    <source>
        <dbReference type="ARBA" id="ARBA00012438"/>
    </source>
</evidence>
<dbReference type="EMBL" id="JBHRSX010000095">
    <property type="protein sequence ID" value="MFC3203545.1"/>
    <property type="molecule type" value="Genomic_DNA"/>
</dbReference>
<dbReference type="SUPFAM" id="SSF55874">
    <property type="entry name" value="ATPase domain of HSP90 chaperone/DNA topoisomerase II/histidine kinase"/>
    <property type="match status" value="1"/>
</dbReference>
<dbReference type="CDD" id="cd00082">
    <property type="entry name" value="HisKA"/>
    <property type="match status" value="1"/>
</dbReference>
<evidence type="ECO:0000256" key="1">
    <source>
        <dbReference type="ARBA" id="ARBA00000085"/>
    </source>
</evidence>
<sequence>MSLTKAISALFSYHANEPDGISEQMLKVLANYFSVDCLILGRDDGKLLTLLASVGEEGFGDDESVQELITTLPLPLVELFVSQTQFKNKTINYLCSPISAACGFHGALYFLNRNLLPDEMLTKNIQHQIEVVTQLLATQVALSETKRVSQKKSDSMRSMERLATIGWWEVDLVENTIYWSPQTRAIHEVPADFEPDLNTAIEFYKDGEDREKISNGVFNGIYHGESWDLEVRILTYHGDEKWVAALGTAEMVNGQCVRLFGAFQDIDERKRAKLDVEKQRNELELLLNSRNRLLSRISHELRTPVNAVNGMLHTIDAGVPEGSAKEKLSIAKANARTLIRLINDITDFNQVNHEEFRLYSTKFLVSSLLSGVMLHYQQPFNEKGIRLSHSFNISEDSVKGDEVRLRQILTNLLDNALKFTHSGKVSLRVTTHRNDSVVILQGSVIDTGIGISEKDIPELFLPFSQTNSFNNLITPGRGLGLSIVKQLCEKMNGHCAVKSEFGKGSEFFFEVSLKAVEPSEQPAEPEQKSFSEINARFNVLLVDDVDTNRLVAEVFLNELGLKSDHAVNGEEALSALKRSHYDIIFMDCHMPVMDGFEATQKIRETNNDNVIIIAMTADVTQDNQARCEEAGMDKVILKPLTIEKIIDVIEFCTGLSAVNQKE</sequence>
<protein>
    <recommendedName>
        <fullName evidence="2">histidine kinase</fullName>
        <ecNumber evidence="2">2.7.13.3</ecNumber>
    </recommendedName>
</protein>
<dbReference type="CDD" id="cd17546">
    <property type="entry name" value="REC_hyHK_CKI1_RcsC-like"/>
    <property type="match status" value="1"/>
</dbReference>
<keyword evidence="11" id="KW-0547">Nucleotide-binding</keyword>
<evidence type="ECO:0000313" key="11">
    <source>
        <dbReference type="EMBL" id="MFC3203545.1"/>
    </source>
</evidence>
<dbReference type="SUPFAM" id="SSF47384">
    <property type="entry name" value="Homodimeric domain of signal transducing histidine kinase"/>
    <property type="match status" value="1"/>
</dbReference>
<dbReference type="SMART" id="SM00387">
    <property type="entry name" value="HATPase_c"/>
    <property type="match status" value="1"/>
</dbReference>
<dbReference type="Pfam" id="PF00512">
    <property type="entry name" value="HisKA"/>
    <property type="match status" value="1"/>
</dbReference>
<dbReference type="InterPro" id="IPR000700">
    <property type="entry name" value="PAS-assoc_C"/>
</dbReference>
<keyword evidence="5" id="KW-0418">Kinase</keyword>
<dbReference type="SMART" id="SM00388">
    <property type="entry name" value="HisKA"/>
    <property type="match status" value="1"/>
</dbReference>
<dbReference type="InterPro" id="IPR003661">
    <property type="entry name" value="HisK_dim/P_dom"/>
</dbReference>
<dbReference type="Gene3D" id="3.40.50.2300">
    <property type="match status" value="1"/>
</dbReference>
<keyword evidence="3 6" id="KW-0597">Phosphoprotein</keyword>
<dbReference type="Pfam" id="PF02518">
    <property type="entry name" value="HATPase_c"/>
    <property type="match status" value="1"/>
</dbReference>
<dbReference type="Gene3D" id="2.10.70.100">
    <property type="match status" value="1"/>
</dbReference>
<evidence type="ECO:0000256" key="5">
    <source>
        <dbReference type="ARBA" id="ARBA00022777"/>
    </source>
</evidence>
<keyword evidence="4" id="KW-0808">Transferase</keyword>
<dbReference type="EC" id="2.7.13.3" evidence="2"/>
<dbReference type="SMART" id="SM00448">
    <property type="entry name" value="REC"/>
    <property type="match status" value="1"/>
</dbReference>
<organism evidence="11 12">
    <name type="scientific">Alteromonas oceani</name>
    <dbReference type="NCBI Taxonomy" id="2071609"/>
    <lineage>
        <taxon>Bacteria</taxon>
        <taxon>Pseudomonadati</taxon>
        <taxon>Pseudomonadota</taxon>
        <taxon>Gammaproteobacteria</taxon>
        <taxon>Alteromonadales</taxon>
        <taxon>Alteromonadaceae</taxon>
        <taxon>Alteromonas/Salinimonas group</taxon>
        <taxon>Alteromonas</taxon>
    </lineage>
</organism>
<proteinExistence type="predicted"/>
<dbReference type="InterPro" id="IPR004358">
    <property type="entry name" value="Sig_transdc_His_kin-like_C"/>
</dbReference>
<dbReference type="InterPro" id="IPR011006">
    <property type="entry name" value="CheY-like_superfamily"/>
</dbReference>
<dbReference type="GO" id="GO:0005524">
    <property type="term" value="F:ATP binding"/>
    <property type="evidence" value="ECO:0007669"/>
    <property type="project" value="UniProtKB-KW"/>
</dbReference>
<dbReference type="InterPro" id="IPR035965">
    <property type="entry name" value="PAS-like_dom_sf"/>
</dbReference>
<evidence type="ECO:0000259" key="9">
    <source>
        <dbReference type="PROSITE" id="PS50110"/>
    </source>
</evidence>
<evidence type="ECO:0000256" key="6">
    <source>
        <dbReference type="PROSITE-ProRule" id="PRU00169"/>
    </source>
</evidence>
<dbReference type="PROSITE" id="PS50110">
    <property type="entry name" value="RESPONSE_REGULATORY"/>
    <property type="match status" value="1"/>
</dbReference>
<evidence type="ECO:0000313" key="12">
    <source>
        <dbReference type="Proteomes" id="UP001595477"/>
    </source>
</evidence>
<dbReference type="InterPro" id="IPR003594">
    <property type="entry name" value="HATPase_dom"/>
</dbReference>
<dbReference type="PANTHER" id="PTHR43047">
    <property type="entry name" value="TWO-COMPONENT HISTIDINE PROTEIN KINASE"/>
    <property type="match status" value="1"/>
</dbReference>
<evidence type="ECO:0000256" key="3">
    <source>
        <dbReference type="ARBA" id="ARBA00022553"/>
    </source>
</evidence>
<evidence type="ECO:0000259" key="10">
    <source>
        <dbReference type="PROSITE" id="PS50113"/>
    </source>
</evidence>
<keyword evidence="12" id="KW-1185">Reference proteome</keyword>
<dbReference type="Proteomes" id="UP001595477">
    <property type="component" value="Unassembled WGS sequence"/>
</dbReference>
<dbReference type="InterPro" id="IPR001789">
    <property type="entry name" value="Sig_transdc_resp-reg_receiver"/>
</dbReference>
<evidence type="ECO:0000256" key="4">
    <source>
        <dbReference type="ARBA" id="ARBA00022679"/>
    </source>
</evidence>
<dbReference type="Pfam" id="PF00072">
    <property type="entry name" value="Response_reg"/>
    <property type="match status" value="1"/>
</dbReference>
<feature type="modified residue" description="4-aspartylphosphate" evidence="6">
    <location>
        <position position="587"/>
    </location>
</feature>
<dbReference type="InterPro" id="IPR005467">
    <property type="entry name" value="His_kinase_dom"/>
</dbReference>
<feature type="domain" description="Response regulatory" evidence="9">
    <location>
        <begin position="538"/>
        <end position="653"/>
    </location>
</feature>
<dbReference type="RefSeq" id="WP_123323735.1">
    <property type="nucleotide sequence ID" value="NZ_JBHRSX010000095.1"/>
</dbReference>
<keyword evidence="11" id="KW-0067">ATP-binding</keyword>
<feature type="coiled-coil region" evidence="7">
    <location>
        <begin position="269"/>
        <end position="296"/>
    </location>
</feature>
<dbReference type="SUPFAM" id="SSF52172">
    <property type="entry name" value="CheY-like"/>
    <property type="match status" value="1"/>
</dbReference>
<evidence type="ECO:0000256" key="7">
    <source>
        <dbReference type="SAM" id="Coils"/>
    </source>
</evidence>
<dbReference type="PROSITE" id="PS50109">
    <property type="entry name" value="HIS_KIN"/>
    <property type="match status" value="1"/>
</dbReference>
<dbReference type="PRINTS" id="PR00344">
    <property type="entry name" value="BCTRLSENSOR"/>
</dbReference>
<dbReference type="Gene3D" id="3.30.450.20">
    <property type="entry name" value="PAS domain"/>
    <property type="match status" value="1"/>
</dbReference>
<comment type="catalytic activity">
    <reaction evidence="1">
        <text>ATP + protein L-histidine = ADP + protein N-phospho-L-histidine.</text>
        <dbReference type="EC" id="2.7.13.3"/>
    </reaction>
</comment>
<feature type="domain" description="PAC" evidence="10">
    <location>
        <begin position="227"/>
        <end position="278"/>
    </location>
</feature>
<dbReference type="InterPro" id="IPR036097">
    <property type="entry name" value="HisK_dim/P_sf"/>
</dbReference>
<name>A0ABV7K2C0_9ALTE</name>
<dbReference type="SUPFAM" id="SSF55785">
    <property type="entry name" value="PYP-like sensor domain (PAS domain)"/>
    <property type="match status" value="1"/>
</dbReference>
<dbReference type="CDD" id="cd16922">
    <property type="entry name" value="HATPase_EvgS-ArcB-TorS-like"/>
    <property type="match status" value="1"/>
</dbReference>
<evidence type="ECO:0000259" key="8">
    <source>
        <dbReference type="PROSITE" id="PS50109"/>
    </source>
</evidence>
<dbReference type="InterPro" id="IPR036890">
    <property type="entry name" value="HATPase_C_sf"/>
</dbReference>
<accession>A0ABV7K2C0</accession>
<dbReference type="Gene3D" id="1.10.287.130">
    <property type="match status" value="1"/>
</dbReference>
<gene>
    <name evidence="11" type="ORF">ACFOEW_17180</name>
</gene>
<keyword evidence="7" id="KW-0175">Coiled coil</keyword>